<feature type="binding site" evidence="7 10">
    <location>
        <position position="113"/>
    </location>
    <ligand>
        <name>Mg(2+)</name>
        <dbReference type="ChEBI" id="CHEBI:18420"/>
    </ligand>
</feature>
<evidence type="ECO:0000256" key="9">
    <source>
        <dbReference type="PIRSR" id="PIRSR000388-2"/>
    </source>
</evidence>
<keyword evidence="7 10" id="KW-0479">Metal-binding</keyword>
<dbReference type="NCBIfam" id="TIGR00222">
    <property type="entry name" value="panB"/>
    <property type="match status" value="1"/>
</dbReference>
<comment type="subunit">
    <text evidence="3 7">Homodecamer; pentamer of dimers.</text>
</comment>
<comment type="function">
    <text evidence="6 7">Catalyzes the reversible reaction in which hydroxymethyl group from 5,10-methylenetetrahydrofolate is transferred onto alpha-ketoisovalerate to form ketopantoate.</text>
</comment>
<dbReference type="NCBIfam" id="NF001452">
    <property type="entry name" value="PRK00311.1"/>
    <property type="match status" value="1"/>
</dbReference>
<dbReference type="EC" id="2.1.2.11" evidence="7"/>
<keyword evidence="7" id="KW-0963">Cytoplasm</keyword>
<protein>
    <recommendedName>
        <fullName evidence="7">3-methyl-2-oxobutanoate hydroxymethyltransferase</fullName>
        <ecNumber evidence="7">2.1.2.11</ecNumber>
    </recommendedName>
    <alternativeName>
        <fullName evidence="7">Ketopantoate hydroxymethyltransferase</fullName>
        <shortName evidence="7">KPHMT</shortName>
    </alternativeName>
</protein>
<sequence length="266" mass="28978">MKSTADLISMKNNDRIVMVTAYDYPSAKLAEQAETDIILVGDSLGMVVLGYESPVQVTLDDMIHHAKAARRGAGNTFIVVDMPFGSHHTDVNEGIKNGIRLYQNSDANMVKMEGADSFDVIKGLVKAGVPVCGHLGLTPQHFGITGFKMQAGDTEQAEKLIEDAKALEAAGASMMVLEAIPMDLAKKVTESVSIPTIGIGAGVHTDGQVLVYHDLLQYGSDRLPKFVKPYADLNSVAREGLTNYRNEVKSRLFPSEETTYRKRVYE</sequence>
<feature type="active site" description="Proton acceptor" evidence="7 8">
    <location>
        <position position="178"/>
    </location>
</feature>
<evidence type="ECO:0000256" key="8">
    <source>
        <dbReference type="PIRSR" id="PIRSR000388-1"/>
    </source>
</evidence>
<feature type="binding site" evidence="7 10">
    <location>
        <position position="42"/>
    </location>
    <ligand>
        <name>Mg(2+)</name>
        <dbReference type="ChEBI" id="CHEBI:18420"/>
    </ligand>
</feature>
<dbReference type="UniPathway" id="UPA00028">
    <property type="reaction ID" value="UER00003"/>
</dbReference>
<dbReference type="CDD" id="cd06557">
    <property type="entry name" value="KPHMT-like"/>
    <property type="match status" value="1"/>
</dbReference>
<dbReference type="AlphaFoldDB" id="A0A078M0G1"/>
<evidence type="ECO:0000256" key="1">
    <source>
        <dbReference type="ARBA" id="ARBA00005033"/>
    </source>
</evidence>
<evidence type="ECO:0000256" key="7">
    <source>
        <dbReference type="HAMAP-Rule" id="MF_00156"/>
    </source>
</evidence>
<dbReference type="Gene3D" id="3.20.20.60">
    <property type="entry name" value="Phosphoenolpyruvate-binding domains"/>
    <property type="match status" value="1"/>
</dbReference>
<comment type="similarity">
    <text evidence="2 7">Belongs to the PanB family.</text>
</comment>
<dbReference type="GO" id="GO:0003864">
    <property type="term" value="F:3-methyl-2-oxobutanoate hydroxymethyltransferase activity"/>
    <property type="evidence" value="ECO:0007669"/>
    <property type="project" value="UniProtKB-UniRule"/>
</dbReference>
<keyword evidence="12" id="KW-1185">Reference proteome</keyword>
<organism evidence="11 12">
    <name type="scientific">Jeotgalicoccus saudimassiliensis</name>
    <dbReference type="NCBI Taxonomy" id="1461582"/>
    <lineage>
        <taxon>Bacteria</taxon>
        <taxon>Bacillati</taxon>
        <taxon>Bacillota</taxon>
        <taxon>Bacilli</taxon>
        <taxon>Bacillales</taxon>
        <taxon>Staphylococcaceae</taxon>
        <taxon>Jeotgalicoccus</taxon>
    </lineage>
</organism>
<dbReference type="GO" id="GO:0015940">
    <property type="term" value="P:pantothenate biosynthetic process"/>
    <property type="evidence" value="ECO:0007669"/>
    <property type="project" value="UniProtKB-UniRule"/>
</dbReference>
<comment type="cofactor">
    <cofactor evidence="7 10">
        <name>Mg(2+)</name>
        <dbReference type="ChEBI" id="CHEBI:18420"/>
    </cofactor>
    <text evidence="7 10">Binds 1 Mg(2+) ion per subunit.</text>
</comment>
<dbReference type="InterPro" id="IPR015813">
    <property type="entry name" value="Pyrv/PenolPyrv_kinase-like_dom"/>
</dbReference>
<dbReference type="eggNOG" id="COG0413">
    <property type="taxonomic scope" value="Bacteria"/>
</dbReference>
<dbReference type="InterPro" id="IPR040442">
    <property type="entry name" value="Pyrv_kinase-like_dom_sf"/>
</dbReference>
<dbReference type="HAMAP" id="MF_00156">
    <property type="entry name" value="PanB"/>
    <property type="match status" value="1"/>
</dbReference>
<keyword evidence="11" id="KW-0489">Methyltransferase</keyword>
<feature type="binding site" evidence="7 9">
    <location>
        <position position="81"/>
    </location>
    <ligand>
        <name>3-methyl-2-oxobutanoate</name>
        <dbReference type="ChEBI" id="CHEBI:11851"/>
    </ligand>
</feature>
<evidence type="ECO:0000256" key="6">
    <source>
        <dbReference type="ARBA" id="ARBA00056497"/>
    </source>
</evidence>
<dbReference type="PANTHER" id="PTHR20881:SF0">
    <property type="entry name" value="3-METHYL-2-OXOBUTANOATE HYDROXYMETHYLTRANSFERASE"/>
    <property type="match status" value="1"/>
</dbReference>
<evidence type="ECO:0000313" key="11">
    <source>
        <dbReference type="EMBL" id="CDZ99739.1"/>
    </source>
</evidence>
<name>A0A078M0G1_9STAP</name>
<feature type="binding site" evidence="7 9">
    <location>
        <position position="111"/>
    </location>
    <ligand>
        <name>3-methyl-2-oxobutanoate</name>
        <dbReference type="ChEBI" id="CHEBI:11851"/>
    </ligand>
</feature>
<dbReference type="OrthoDB" id="9781789at2"/>
<keyword evidence="4 7" id="KW-0566">Pantothenate biosynthesis</keyword>
<dbReference type="HOGENOM" id="CLU_036645_1_0_9"/>
<dbReference type="SUPFAM" id="SSF51621">
    <property type="entry name" value="Phosphoenolpyruvate/pyruvate domain"/>
    <property type="match status" value="1"/>
</dbReference>
<feature type="binding site" evidence="7 10">
    <location>
        <position position="81"/>
    </location>
    <ligand>
        <name>Mg(2+)</name>
        <dbReference type="ChEBI" id="CHEBI:18420"/>
    </ligand>
</feature>
<reference evidence="11 12" key="1">
    <citation type="submission" date="2014-07" db="EMBL/GenBank/DDBJ databases">
        <authorList>
            <person name="Urmite Genomes Urmite Genomes"/>
        </authorList>
    </citation>
    <scope>NUCLEOTIDE SEQUENCE [LARGE SCALE GENOMIC DNA]</scope>
    <source>
        <strain evidence="11 12">13MG44_air</strain>
    </source>
</reference>
<dbReference type="GO" id="GO:0032259">
    <property type="term" value="P:methylation"/>
    <property type="evidence" value="ECO:0007669"/>
    <property type="project" value="UniProtKB-KW"/>
</dbReference>
<dbReference type="GO" id="GO:0005737">
    <property type="term" value="C:cytoplasm"/>
    <property type="evidence" value="ECO:0007669"/>
    <property type="project" value="UniProtKB-SubCell"/>
</dbReference>
<dbReference type="GO" id="GO:0008168">
    <property type="term" value="F:methyltransferase activity"/>
    <property type="evidence" value="ECO:0007669"/>
    <property type="project" value="UniProtKB-KW"/>
</dbReference>
<dbReference type="EMBL" id="CCSE01000001">
    <property type="protein sequence ID" value="CDZ99739.1"/>
    <property type="molecule type" value="Genomic_DNA"/>
</dbReference>
<evidence type="ECO:0000256" key="10">
    <source>
        <dbReference type="PIRSR" id="PIRSR000388-3"/>
    </source>
</evidence>
<dbReference type="PANTHER" id="PTHR20881">
    <property type="entry name" value="3-METHYL-2-OXOBUTANOATE HYDROXYMETHYLTRANSFERASE"/>
    <property type="match status" value="1"/>
</dbReference>
<dbReference type="STRING" id="1461582.BN1048_00630"/>
<dbReference type="Proteomes" id="UP000044136">
    <property type="component" value="Unassembled WGS sequence"/>
</dbReference>
<feature type="binding site" evidence="7 9">
    <location>
        <begin position="42"/>
        <end position="43"/>
    </location>
    <ligand>
        <name>3-methyl-2-oxobutanoate</name>
        <dbReference type="ChEBI" id="CHEBI:11851"/>
    </ligand>
</feature>
<dbReference type="InterPro" id="IPR003700">
    <property type="entry name" value="Pantoate_hydroxy_MeTrfase"/>
</dbReference>
<evidence type="ECO:0000256" key="2">
    <source>
        <dbReference type="ARBA" id="ARBA00008676"/>
    </source>
</evidence>
<keyword evidence="7 10" id="KW-0460">Magnesium</keyword>
<comment type="catalytic activity">
    <reaction evidence="7">
        <text>(6R)-5,10-methylene-5,6,7,8-tetrahydrofolate + 3-methyl-2-oxobutanoate + H2O = 2-dehydropantoate + (6S)-5,6,7,8-tetrahydrofolate</text>
        <dbReference type="Rhea" id="RHEA:11824"/>
        <dbReference type="ChEBI" id="CHEBI:11561"/>
        <dbReference type="ChEBI" id="CHEBI:11851"/>
        <dbReference type="ChEBI" id="CHEBI:15377"/>
        <dbReference type="ChEBI" id="CHEBI:15636"/>
        <dbReference type="ChEBI" id="CHEBI:57453"/>
        <dbReference type="EC" id="2.1.2.11"/>
    </reaction>
</comment>
<evidence type="ECO:0000256" key="5">
    <source>
        <dbReference type="ARBA" id="ARBA00022679"/>
    </source>
</evidence>
<accession>A0A078M0G1</accession>
<evidence type="ECO:0000256" key="4">
    <source>
        <dbReference type="ARBA" id="ARBA00022655"/>
    </source>
</evidence>
<dbReference type="GO" id="GO:0000287">
    <property type="term" value="F:magnesium ion binding"/>
    <property type="evidence" value="ECO:0007669"/>
    <property type="project" value="TreeGrafter"/>
</dbReference>
<proteinExistence type="inferred from homology"/>
<evidence type="ECO:0000256" key="3">
    <source>
        <dbReference type="ARBA" id="ARBA00011424"/>
    </source>
</evidence>
<dbReference type="PIRSF" id="PIRSF000388">
    <property type="entry name" value="Pantoate_hydroxy_MeTrfase"/>
    <property type="match status" value="1"/>
</dbReference>
<dbReference type="RefSeq" id="WP_035808359.1">
    <property type="nucleotide sequence ID" value="NZ_CCSE01000001.1"/>
</dbReference>
<gene>
    <name evidence="7 11" type="primary">panB</name>
    <name evidence="11" type="ORF">BN1048_00630</name>
</gene>
<comment type="subcellular location">
    <subcellularLocation>
        <location evidence="7">Cytoplasm</location>
    </subcellularLocation>
</comment>
<dbReference type="FunFam" id="3.20.20.60:FF:000003">
    <property type="entry name" value="3-methyl-2-oxobutanoate hydroxymethyltransferase"/>
    <property type="match status" value="1"/>
</dbReference>
<keyword evidence="5 7" id="KW-0808">Transferase</keyword>
<evidence type="ECO:0000313" key="12">
    <source>
        <dbReference type="Proteomes" id="UP000044136"/>
    </source>
</evidence>
<comment type="pathway">
    <text evidence="1 7">Cofactor biosynthesis; (R)-pantothenate biosynthesis; (R)-pantoate from 3-methyl-2-oxobutanoate: step 1/2.</text>
</comment>
<dbReference type="Pfam" id="PF02548">
    <property type="entry name" value="Pantoate_transf"/>
    <property type="match status" value="1"/>
</dbReference>